<dbReference type="RefSeq" id="WP_378151933.1">
    <property type="nucleotide sequence ID" value="NZ_JBHSEC010000002.1"/>
</dbReference>
<dbReference type="InterPro" id="IPR014729">
    <property type="entry name" value="Rossmann-like_a/b/a_fold"/>
</dbReference>
<keyword evidence="1 3" id="KW-0436">Ligase</keyword>
<evidence type="ECO:0000256" key="1">
    <source>
        <dbReference type="ARBA" id="ARBA00022598"/>
    </source>
</evidence>
<comment type="function">
    <text evidence="3">Catalyzes the formation of N(4)-acetylcytidine (ac(4)C) at the wobble position of elongator tRNA(Met), using acetate and ATP as substrates. First activates an acetate ion to form acetyladenylate (Ac-AMP) and then transfers the acetyl group to tRNA to form ac(4)C34.</text>
</comment>
<keyword evidence="2 3" id="KW-0819">tRNA processing</keyword>
<evidence type="ECO:0000313" key="4">
    <source>
        <dbReference type="EMBL" id="MFC4409320.1"/>
    </source>
</evidence>
<keyword evidence="3" id="KW-0820">tRNA-binding</keyword>
<dbReference type="PANTHER" id="PTHR37825">
    <property type="entry name" value="TRNA(MET) CYTIDINE ACETATE LIGASE"/>
    <property type="match status" value="1"/>
</dbReference>
<organism evidence="4 5">
    <name type="scientific">Chungangia koreensis</name>
    <dbReference type="NCBI Taxonomy" id="752657"/>
    <lineage>
        <taxon>Bacteria</taxon>
        <taxon>Bacillati</taxon>
        <taxon>Bacillota</taxon>
        <taxon>Bacilli</taxon>
        <taxon>Lactobacillales</taxon>
        <taxon>Chungangia</taxon>
    </lineage>
</organism>
<protein>
    <recommendedName>
        <fullName evidence="3">tRNA(Met) cytidine acetate ligase</fullName>
        <ecNumber evidence="3">6.3.4.-</ecNumber>
    </recommendedName>
</protein>
<gene>
    <name evidence="3" type="primary">tmcAL</name>
    <name evidence="4" type="ORF">ACFOZY_02595</name>
</gene>
<dbReference type="InterPro" id="IPR008513">
    <property type="entry name" value="tRNA(Met)_cyd_acetate_ligase"/>
</dbReference>
<feature type="binding site" evidence="3">
    <location>
        <begin position="7"/>
        <end position="20"/>
    </location>
    <ligand>
        <name>ATP</name>
        <dbReference type="ChEBI" id="CHEBI:30616"/>
    </ligand>
</feature>
<dbReference type="EC" id="6.3.4.-" evidence="3"/>
<dbReference type="HAMAP" id="MF_01539">
    <property type="entry name" value="TmcAL"/>
    <property type="match status" value="1"/>
</dbReference>
<evidence type="ECO:0000256" key="3">
    <source>
        <dbReference type="HAMAP-Rule" id="MF_01539"/>
    </source>
</evidence>
<comment type="caution">
    <text evidence="4">The sequence shown here is derived from an EMBL/GenBank/DDBJ whole genome shotgun (WGS) entry which is preliminary data.</text>
</comment>
<dbReference type="PANTHER" id="PTHR37825:SF1">
    <property type="entry name" value="TRNA(MET) CYTIDINE ACETATE LIGASE"/>
    <property type="match status" value="1"/>
</dbReference>
<comment type="subcellular location">
    <subcellularLocation>
        <location evidence="3">Cytoplasm</location>
    </subcellularLocation>
</comment>
<sequence length="400" mass="45789">MKATGIITEHNPFHNGHKHHINESRKKTNADVIISVMSGNFLQRGEPSFVDKWTRTKMALQGGADLVIELPYVYATAQASDFAKGAITLLDALFCDAFCFGSEVGDIQPFLRTHHLLSQEAKRYNNYIKEEIATGISYPKALNMAYERLTDGQTGPFADLSRPNNILGYHYVESAKQINSSMIPQTIQRIQAGYHDDINDQLTIASATGIRKSFFEKGDLSDVRQFLPKNSVQELITFNEKYDFASWESFWPLLRFTILRYSPEELRKFSEVTEGIEYLIHRAAKTANSYLDFMEKVKSKRFTWTRIQRMLTHIYTNFTWEELRSFESPTYIRLLGMNATGKEYLNSVKKELKLPLISRVASSQDPMLQIDIRATDVYFSGLLNGAERIGSEYRTPPIVI</sequence>
<name>A0ABV8X1G5_9LACT</name>
<feature type="binding site" evidence="3">
    <location>
        <position position="101"/>
    </location>
    <ligand>
        <name>ATP</name>
        <dbReference type="ChEBI" id="CHEBI:30616"/>
    </ligand>
</feature>
<dbReference type="Gene3D" id="3.40.50.620">
    <property type="entry name" value="HUPs"/>
    <property type="match status" value="1"/>
</dbReference>
<keyword evidence="3" id="KW-0963">Cytoplasm</keyword>
<keyword evidence="3" id="KW-0694">RNA-binding</keyword>
<keyword evidence="5" id="KW-1185">Reference proteome</keyword>
<accession>A0ABV8X1G5</accession>
<keyword evidence="3" id="KW-0547">Nucleotide-binding</keyword>
<dbReference type="SUPFAM" id="SSF52374">
    <property type="entry name" value="Nucleotidylyl transferase"/>
    <property type="match status" value="1"/>
</dbReference>
<dbReference type="Proteomes" id="UP001595817">
    <property type="component" value="Unassembled WGS sequence"/>
</dbReference>
<proteinExistence type="inferred from homology"/>
<comment type="catalytic activity">
    <reaction evidence="3">
        <text>cytidine(34) in elongator tRNA(Met) + acetate + ATP = N(4)-acetylcytidine(34) in elongator tRNA(Met) + AMP + diphosphate</text>
        <dbReference type="Rhea" id="RHEA:58144"/>
        <dbReference type="Rhea" id="RHEA-COMP:10693"/>
        <dbReference type="Rhea" id="RHEA-COMP:10694"/>
        <dbReference type="ChEBI" id="CHEBI:30089"/>
        <dbReference type="ChEBI" id="CHEBI:30616"/>
        <dbReference type="ChEBI" id="CHEBI:33019"/>
        <dbReference type="ChEBI" id="CHEBI:74900"/>
        <dbReference type="ChEBI" id="CHEBI:82748"/>
        <dbReference type="ChEBI" id="CHEBI:456215"/>
    </reaction>
</comment>
<evidence type="ECO:0000256" key="2">
    <source>
        <dbReference type="ARBA" id="ARBA00022694"/>
    </source>
</evidence>
<feature type="binding site" evidence="3">
    <location>
        <begin position="189"/>
        <end position="190"/>
    </location>
    <ligand>
        <name>ATP</name>
        <dbReference type="ChEBI" id="CHEBI:30616"/>
    </ligand>
</feature>
<keyword evidence="3" id="KW-0067">ATP-binding</keyword>
<comment type="similarity">
    <text evidence="3">Belongs to the TmcAL family.</text>
</comment>
<evidence type="ECO:0000313" key="5">
    <source>
        <dbReference type="Proteomes" id="UP001595817"/>
    </source>
</evidence>
<dbReference type="Pfam" id="PF05636">
    <property type="entry name" value="HIGH_NTase1"/>
    <property type="match status" value="1"/>
</dbReference>
<feature type="binding site" evidence="3">
    <location>
        <position position="164"/>
    </location>
    <ligand>
        <name>ATP</name>
        <dbReference type="ChEBI" id="CHEBI:30616"/>
    </ligand>
</feature>
<dbReference type="NCBIfam" id="NF010191">
    <property type="entry name" value="PRK13670.1"/>
    <property type="match status" value="1"/>
</dbReference>
<dbReference type="EMBL" id="JBHSEC010000002">
    <property type="protein sequence ID" value="MFC4409320.1"/>
    <property type="molecule type" value="Genomic_DNA"/>
</dbReference>
<reference evidence="5" key="1">
    <citation type="journal article" date="2019" name="Int. J. Syst. Evol. Microbiol.">
        <title>The Global Catalogue of Microorganisms (GCM) 10K type strain sequencing project: providing services to taxonomists for standard genome sequencing and annotation.</title>
        <authorList>
            <consortium name="The Broad Institute Genomics Platform"/>
            <consortium name="The Broad Institute Genome Sequencing Center for Infectious Disease"/>
            <person name="Wu L."/>
            <person name="Ma J."/>
        </authorList>
    </citation>
    <scope>NUCLEOTIDE SEQUENCE [LARGE SCALE GENOMIC DNA]</scope>
    <source>
        <strain evidence="5">CCUG 59778</strain>
    </source>
</reference>